<evidence type="ECO:0000313" key="5">
    <source>
        <dbReference type="Proteomes" id="UP001198163"/>
    </source>
</evidence>
<dbReference type="Proteomes" id="UP001198163">
    <property type="component" value="Unassembled WGS sequence"/>
</dbReference>
<feature type="chain" id="PRO_5042033285" evidence="2">
    <location>
        <begin position="24"/>
        <end position="254"/>
    </location>
</feature>
<organism evidence="4 5">
    <name type="scientific">Teretinema zuelzerae</name>
    <dbReference type="NCBI Taxonomy" id="156"/>
    <lineage>
        <taxon>Bacteria</taxon>
        <taxon>Pseudomonadati</taxon>
        <taxon>Spirochaetota</taxon>
        <taxon>Spirochaetia</taxon>
        <taxon>Spirochaetales</taxon>
        <taxon>Treponemataceae</taxon>
        <taxon>Teretinema</taxon>
    </lineage>
</organism>
<dbReference type="SUPFAM" id="SSF53850">
    <property type="entry name" value="Periplasmic binding protein-like II"/>
    <property type="match status" value="1"/>
</dbReference>
<accession>A0AAE3JJM5</accession>
<name>A0AAE3JJM5_9SPIR</name>
<gene>
    <name evidence="4" type="ORF">K7J14_00190</name>
</gene>
<comment type="caution">
    <text evidence="4">The sequence shown here is derived from an EMBL/GenBank/DDBJ whole genome shotgun (WGS) entry which is preliminary data.</text>
</comment>
<dbReference type="InterPro" id="IPR001638">
    <property type="entry name" value="Solute-binding_3/MltF_N"/>
</dbReference>
<dbReference type="PANTHER" id="PTHR35936:SF25">
    <property type="entry name" value="ABC TRANSPORTER SUBSTRATE-BINDING PROTEIN"/>
    <property type="match status" value="1"/>
</dbReference>
<sequence length="254" mass="28668">MSKNKVLSLMLCSSMLIRFAASAAAQEEILIVAEEWPPFTSTKLYKQGPLVDIIEHVFKDSAYTVKIEFYPWARALAMVQKGEADCIIGAFKTIERMQYLEYPEPLMSQETALFQLSKNDFAFSGLQDLSDRKIARVHWASNSDAFDRLNGPTIIDLVNLTQCIRMLLAERVDYIAGPTMNVEYLIKTCFPDSVNLITKTDPPLAQQNMYCAISKKSKSAAGIAREINAKIAAFKQNGVYDKIQHEHIELQMLD</sequence>
<evidence type="ECO:0000256" key="2">
    <source>
        <dbReference type="SAM" id="SignalP"/>
    </source>
</evidence>
<evidence type="ECO:0000259" key="3">
    <source>
        <dbReference type="SMART" id="SM00062"/>
    </source>
</evidence>
<evidence type="ECO:0000256" key="1">
    <source>
        <dbReference type="ARBA" id="ARBA00022729"/>
    </source>
</evidence>
<dbReference type="AlphaFoldDB" id="A0AAE3JJM5"/>
<dbReference type="EMBL" id="JAINWA010000001">
    <property type="protein sequence ID" value="MCD1653129.1"/>
    <property type="molecule type" value="Genomic_DNA"/>
</dbReference>
<protein>
    <submittedName>
        <fullName evidence="4">Transporter substrate-binding domain-containing protein</fullName>
    </submittedName>
</protein>
<dbReference type="PANTHER" id="PTHR35936">
    <property type="entry name" value="MEMBRANE-BOUND LYTIC MUREIN TRANSGLYCOSYLASE F"/>
    <property type="match status" value="1"/>
</dbReference>
<dbReference type="RefSeq" id="WP_230752022.1">
    <property type="nucleotide sequence ID" value="NZ_JAINWA010000001.1"/>
</dbReference>
<feature type="domain" description="Solute-binding protein family 3/N-terminal" evidence="3">
    <location>
        <begin position="28"/>
        <end position="250"/>
    </location>
</feature>
<keyword evidence="1 2" id="KW-0732">Signal</keyword>
<dbReference type="Pfam" id="PF00497">
    <property type="entry name" value="SBP_bac_3"/>
    <property type="match status" value="1"/>
</dbReference>
<dbReference type="Gene3D" id="3.40.190.10">
    <property type="entry name" value="Periplasmic binding protein-like II"/>
    <property type="match status" value="2"/>
</dbReference>
<feature type="signal peptide" evidence="2">
    <location>
        <begin position="1"/>
        <end position="23"/>
    </location>
</feature>
<proteinExistence type="predicted"/>
<reference evidence="4" key="1">
    <citation type="submission" date="2021-08" db="EMBL/GenBank/DDBJ databases">
        <title>Comparative analyses of Brucepasteria parasyntrophica and Teretinema zuelzerae.</title>
        <authorList>
            <person name="Song Y."/>
            <person name="Brune A."/>
        </authorList>
    </citation>
    <scope>NUCLEOTIDE SEQUENCE</scope>
    <source>
        <strain evidence="4">DSM 1903</strain>
    </source>
</reference>
<keyword evidence="5" id="KW-1185">Reference proteome</keyword>
<dbReference type="SMART" id="SM00062">
    <property type="entry name" value="PBPb"/>
    <property type="match status" value="1"/>
</dbReference>
<evidence type="ECO:0000313" key="4">
    <source>
        <dbReference type="EMBL" id="MCD1653129.1"/>
    </source>
</evidence>